<comment type="similarity">
    <text evidence="1">Belongs to the DinB family.</text>
</comment>
<evidence type="ECO:0000256" key="3">
    <source>
        <dbReference type="PIRSR" id="PIRSR607837-1"/>
    </source>
</evidence>
<feature type="binding site" evidence="3">
    <location>
        <position position="48"/>
    </location>
    <ligand>
        <name>a divalent metal cation</name>
        <dbReference type="ChEBI" id="CHEBI:60240"/>
    </ligand>
</feature>
<dbReference type="SUPFAM" id="SSF109854">
    <property type="entry name" value="DinB/YfiT-like putative metalloenzymes"/>
    <property type="match status" value="1"/>
</dbReference>
<sequence>MDAQKELIAEFDRETAKTRKMLEALPEGVDFTYKPHPKSMSLGHLAGHLTDFAGDWAMGTLTKDKVEFGGDQKWEPYIPASKAALLEKFDKALGGTREALVATTGDTWDRNWKFVYAGTAYIDQPKHQVFREAVLDHMIHHRGQMSVYLRLLNAKVPGTYGPSADEM</sequence>
<keyword evidence="2 3" id="KW-0479">Metal-binding</keyword>
<dbReference type="GO" id="GO:0046872">
    <property type="term" value="F:metal ion binding"/>
    <property type="evidence" value="ECO:0007669"/>
    <property type="project" value="UniProtKB-KW"/>
</dbReference>
<evidence type="ECO:0000313" key="5">
    <source>
        <dbReference type="Proteomes" id="UP000239735"/>
    </source>
</evidence>
<dbReference type="EMBL" id="OKRB01000114">
    <property type="protein sequence ID" value="SPE26588.1"/>
    <property type="molecule type" value="Genomic_DNA"/>
</dbReference>
<gene>
    <name evidence="4" type="ORF">SBA5_550011</name>
</gene>
<organism evidence="4 5">
    <name type="scientific">Candidatus Sulfuritelmatomonas gaucii</name>
    <dbReference type="NCBI Taxonomy" id="2043161"/>
    <lineage>
        <taxon>Bacteria</taxon>
        <taxon>Pseudomonadati</taxon>
        <taxon>Acidobacteriota</taxon>
        <taxon>Terriglobia</taxon>
        <taxon>Terriglobales</taxon>
        <taxon>Acidobacteriaceae</taxon>
        <taxon>Candidatus Sulfuritelmatomonas</taxon>
    </lineage>
</organism>
<name>A0A2N9LTM0_9BACT</name>
<evidence type="ECO:0000256" key="1">
    <source>
        <dbReference type="ARBA" id="ARBA00008635"/>
    </source>
</evidence>
<dbReference type="InterPro" id="IPR007837">
    <property type="entry name" value="DinB"/>
</dbReference>
<evidence type="ECO:0000313" key="4">
    <source>
        <dbReference type="EMBL" id="SPE26588.1"/>
    </source>
</evidence>
<dbReference type="Gene3D" id="1.20.120.450">
    <property type="entry name" value="dinb family like domain"/>
    <property type="match status" value="1"/>
</dbReference>
<dbReference type="InterPro" id="IPR034660">
    <property type="entry name" value="DinB/YfiT-like"/>
</dbReference>
<dbReference type="Pfam" id="PF05163">
    <property type="entry name" value="DinB"/>
    <property type="match status" value="1"/>
</dbReference>
<proteinExistence type="inferred from homology"/>
<reference evidence="5" key="1">
    <citation type="submission" date="2018-02" db="EMBL/GenBank/DDBJ databases">
        <authorList>
            <person name="Hausmann B."/>
        </authorList>
    </citation>
    <scope>NUCLEOTIDE SEQUENCE [LARGE SCALE GENOMIC DNA]</scope>
    <source>
        <strain evidence="5">Peat soil MAG SbA5</strain>
    </source>
</reference>
<accession>A0A2N9LTM0</accession>
<evidence type="ECO:0000256" key="2">
    <source>
        <dbReference type="ARBA" id="ARBA00022723"/>
    </source>
</evidence>
<protein>
    <submittedName>
        <fullName evidence="4">DinB family protein</fullName>
    </submittedName>
</protein>
<dbReference type="AlphaFoldDB" id="A0A2N9LTM0"/>
<feature type="binding site" evidence="3">
    <location>
        <position position="141"/>
    </location>
    <ligand>
        <name>a divalent metal cation</name>
        <dbReference type="ChEBI" id="CHEBI:60240"/>
    </ligand>
</feature>
<feature type="binding site" evidence="3">
    <location>
        <position position="137"/>
    </location>
    <ligand>
        <name>a divalent metal cation</name>
        <dbReference type="ChEBI" id="CHEBI:60240"/>
    </ligand>
</feature>
<dbReference type="Proteomes" id="UP000239735">
    <property type="component" value="Unassembled WGS sequence"/>
</dbReference>